<evidence type="ECO:0000256" key="1">
    <source>
        <dbReference type="SAM" id="MobiDB-lite"/>
    </source>
</evidence>
<evidence type="ECO:0000256" key="2">
    <source>
        <dbReference type="SAM" id="Phobius"/>
    </source>
</evidence>
<evidence type="ECO:0000313" key="4">
    <source>
        <dbReference type="Proteomes" id="UP000674234"/>
    </source>
</evidence>
<keyword evidence="4" id="KW-1185">Reference proteome</keyword>
<keyword evidence="2" id="KW-1133">Transmembrane helix</keyword>
<reference evidence="3" key="1">
    <citation type="submission" date="2021-02" db="EMBL/GenBank/DDBJ databases">
        <title>Draft genome sequence of Microbispora sp. RL4-1S isolated from rice leaves in Thailand.</title>
        <authorList>
            <person name="Muangham S."/>
            <person name="Duangmal K."/>
        </authorList>
    </citation>
    <scope>NUCLEOTIDE SEQUENCE</scope>
    <source>
        <strain evidence="3">RL4-1S</strain>
    </source>
</reference>
<feature type="region of interest" description="Disordered" evidence="1">
    <location>
        <begin position="86"/>
        <end position="137"/>
    </location>
</feature>
<proteinExistence type="predicted"/>
<dbReference type="AlphaFoldDB" id="A0A940WK70"/>
<evidence type="ECO:0000313" key="3">
    <source>
        <dbReference type="EMBL" id="MBP2703020.1"/>
    </source>
</evidence>
<sequence>MAPNHARSRVTLGPITLGPITLGPNRLGPITLGRTAPGRIRSHRGRGAGPVAVAGLIVLAGSGAVFLAGCGSDGATVPTAQVVTHAGAPAAQPEGSGPVPDSPVPDSPVPGSPVPGSPVPGVPAASTPSGLGASDGTRLAACEDGDCEVEVREGDRLKIDRRFGLDALTVLSVGHDTLTLELTGTSSGLHVQGPRVSVQRACTNGRCRERGEMTLFAGVPGRINDLAVGLERTGPSTAVLSIHHT</sequence>
<accession>A0A940WK70</accession>
<name>A0A940WK70_9ACTN</name>
<protein>
    <submittedName>
        <fullName evidence="3">Uncharacterized protein</fullName>
    </submittedName>
</protein>
<keyword evidence="2" id="KW-0812">Transmembrane</keyword>
<feature type="transmembrane region" description="Helical" evidence="2">
    <location>
        <begin position="48"/>
        <end position="69"/>
    </location>
</feature>
<dbReference type="EMBL" id="JAFCNB010000002">
    <property type="protein sequence ID" value="MBP2703020.1"/>
    <property type="molecule type" value="Genomic_DNA"/>
</dbReference>
<comment type="caution">
    <text evidence="3">The sequence shown here is derived from an EMBL/GenBank/DDBJ whole genome shotgun (WGS) entry which is preliminary data.</text>
</comment>
<organism evidence="3 4">
    <name type="scientific">Microbispora oryzae</name>
    <dbReference type="NCBI Taxonomy" id="2806554"/>
    <lineage>
        <taxon>Bacteria</taxon>
        <taxon>Bacillati</taxon>
        <taxon>Actinomycetota</taxon>
        <taxon>Actinomycetes</taxon>
        <taxon>Streptosporangiales</taxon>
        <taxon>Streptosporangiaceae</taxon>
        <taxon>Microbispora</taxon>
    </lineage>
</organism>
<gene>
    <name evidence="3" type="ORF">JOL79_04285</name>
</gene>
<feature type="compositionally biased region" description="Pro residues" evidence="1">
    <location>
        <begin position="100"/>
        <end position="121"/>
    </location>
</feature>
<dbReference type="Proteomes" id="UP000674234">
    <property type="component" value="Unassembled WGS sequence"/>
</dbReference>
<dbReference type="RefSeq" id="WP_210154338.1">
    <property type="nucleotide sequence ID" value="NZ_JAFCNB010000002.1"/>
</dbReference>
<keyword evidence="2" id="KW-0472">Membrane</keyword>